<reference evidence="1" key="1">
    <citation type="journal article" date="2014" name="Int. J. Syst. Evol. Microbiol.">
        <title>Complete genome sequence of Corynebacterium casei LMG S-19264T (=DSM 44701T), isolated from a smear-ripened cheese.</title>
        <authorList>
            <consortium name="US DOE Joint Genome Institute (JGI-PGF)"/>
            <person name="Walter F."/>
            <person name="Albersmeier A."/>
            <person name="Kalinowski J."/>
            <person name="Ruckert C."/>
        </authorList>
    </citation>
    <scope>NUCLEOTIDE SEQUENCE</scope>
    <source>
        <strain evidence="1">CGMCC 4.7110</strain>
    </source>
</reference>
<accession>A0A917XPE0</accession>
<gene>
    <name evidence="1" type="ORF">GCM10011578_099050</name>
</gene>
<protein>
    <submittedName>
        <fullName evidence="1">ATP/GTP-binding protein</fullName>
    </submittedName>
</protein>
<comment type="caution">
    <text evidence="1">The sequence shown here is derived from an EMBL/GenBank/DDBJ whole genome shotgun (WGS) entry which is preliminary data.</text>
</comment>
<dbReference type="InterPro" id="IPR027417">
    <property type="entry name" value="P-loop_NTPase"/>
</dbReference>
<reference evidence="1" key="2">
    <citation type="submission" date="2020-09" db="EMBL/GenBank/DDBJ databases">
        <authorList>
            <person name="Sun Q."/>
            <person name="Zhou Y."/>
        </authorList>
    </citation>
    <scope>NUCLEOTIDE SEQUENCE</scope>
    <source>
        <strain evidence="1">CGMCC 4.7110</strain>
    </source>
</reference>
<dbReference type="EMBL" id="BMML01000053">
    <property type="protein sequence ID" value="GGN46283.1"/>
    <property type="molecule type" value="Genomic_DNA"/>
</dbReference>
<organism evidence="1 2">
    <name type="scientific">Streptomyces fuscichromogenes</name>
    <dbReference type="NCBI Taxonomy" id="1324013"/>
    <lineage>
        <taxon>Bacteria</taxon>
        <taxon>Bacillati</taxon>
        <taxon>Actinomycetota</taxon>
        <taxon>Actinomycetes</taxon>
        <taxon>Kitasatosporales</taxon>
        <taxon>Streptomycetaceae</taxon>
        <taxon>Streptomyces</taxon>
    </lineage>
</organism>
<dbReference type="Proteomes" id="UP000653411">
    <property type="component" value="Unassembled WGS sequence"/>
</dbReference>
<sequence length="315" mass="33945">MDRPDLDGSLDSGDPAYPLRRTHWEDCVPSPSESPLAPLPLPDGPFLAALVGAAGSGKSRIARAFPPDWSLELDAFRQQATGSPGDQTATLTAVTVFRELLDARLSRHLPTLVDSTNSERDVRGYLLQRARHWQMPAVAIVVRTPEGECLARQKMRTPLKRVPPEAVTRQHAGVPTTGQLLGGGFQAAYYADELDLLGLLLRRSAAAVPDPLADVRQTFGGDLADVLAWNSRMDSGFATGVFAVADREITVRWIDDGDPHEHHWQALFDGACIGGCPGPLWVKITGAADLVAVHRGHAPDEPWCDDCYGPGIAVG</sequence>
<evidence type="ECO:0000313" key="1">
    <source>
        <dbReference type="EMBL" id="GGN46283.1"/>
    </source>
</evidence>
<name>A0A917XPE0_9ACTN</name>
<proteinExistence type="predicted"/>
<evidence type="ECO:0000313" key="2">
    <source>
        <dbReference type="Proteomes" id="UP000653411"/>
    </source>
</evidence>
<dbReference type="SUPFAM" id="SSF52540">
    <property type="entry name" value="P-loop containing nucleoside triphosphate hydrolases"/>
    <property type="match status" value="1"/>
</dbReference>
<dbReference type="Gene3D" id="3.40.50.300">
    <property type="entry name" value="P-loop containing nucleotide triphosphate hydrolases"/>
    <property type="match status" value="1"/>
</dbReference>
<keyword evidence="2" id="KW-1185">Reference proteome</keyword>
<dbReference type="AlphaFoldDB" id="A0A917XPE0"/>
<dbReference type="Pfam" id="PF13671">
    <property type="entry name" value="AAA_33"/>
    <property type="match status" value="1"/>
</dbReference>